<protein>
    <submittedName>
        <fullName evidence="2">Uncharacterized protein</fullName>
    </submittedName>
</protein>
<gene>
    <name evidence="2" type="ORF">D9C73_008786</name>
</gene>
<feature type="region of interest" description="Disordered" evidence="1">
    <location>
        <begin position="20"/>
        <end position="43"/>
    </location>
</feature>
<sequence>MGKQSNRITRSLSSLHCQPLGLPVSEPEGRHITSQQSREERSGGEWAERLWMLSSCTSPLQGTQKGFIVESQLFMLLSCITLCFTGSELHDKCMSVFRGIVMQNFPRYQAKVILSRCHKAMTLQKYGTPLLYQKQKFKKTELLASQEACSKEKPEPEQLTVYYVMTNSVTRIAQATPTSSASCASPCLPTMGNAATAKKGNEQESVWCELAHREVGAAFSSVLPSVSRQAAERRRENHLW</sequence>
<name>A0A4U5UIZ6_COLLU</name>
<dbReference type="AlphaFoldDB" id="A0A4U5UIZ6"/>
<evidence type="ECO:0000313" key="3">
    <source>
        <dbReference type="Proteomes" id="UP000298787"/>
    </source>
</evidence>
<evidence type="ECO:0000256" key="1">
    <source>
        <dbReference type="SAM" id="MobiDB-lite"/>
    </source>
</evidence>
<evidence type="ECO:0000313" key="2">
    <source>
        <dbReference type="EMBL" id="TKS74703.1"/>
    </source>
</evidence>
<reference evidence="2 3" key="1">
    <citation type="submission" date="2019-01" db="EMBL/GenBank/DDBJ databases">
        <title>Genome Assembly of Collichthys lucidus.</title>
        <authorList>
            <person name="Cai M."/>
            <person name="Xiao S."/>
        </authorList>
    </citation>
    <scope>NUCLEOTIDE SEQUENCE [LARGE SCALE GENOMIC DNA]</scope>
    <source>
        <strain evidence="2">JT15FE1705JMU</strain>
        <tissue evidence="2">Muscle</tissue>
    </source>
</reference>
<dbReference type="EMBL" id="CM014085">
    <property type="protein sequence ID" value="TKS74703.1"/>
    <property type="molecule type" value="Genomic_DNA"/>
</dbReference>
<accession>A0A4U5UIZ6</accession>
<feature type="compositionally biased region" description="Basic and acidic residues" evidence="1">
    <location>
        <begin position="27"/>
        <end position="43"/>
    </location>
</feature>
<proteinExistence type="predicted"/>
<organism evidence="2 3">
    <name type="scientific">Collichthys lucidus</name>
    <name type="common">Big head croaker</name>
    <name type="synonym">Sciaena lucida</name>
    <dbReference type="NCBI Taxonomy" id="240159"/>
    <lineage>
        <taxon>Eukaryota</taxon>
        <taxon>Metazoa</taxon>
        <taxon>Chordata</taxon>
        <taxon>Craniata</taxon>
        <taxon>Vertebrata</taxon>
        <taxon>Euteleostomi</taxon>
        <taxon>Actinopterygii</taxon>
        <taxon>Neopterygii</taxon>
        <taxon>Teleostei</taxon>
        <taxon>Neoteleostei</taxon>
        <taxon>Acanthomorphata</taxon>
        <taxon>Eupercaria</taxon>
        <taxon>Sciaenidae</taxon>
        <taxon>Collichthys</taxon>
    </lineage>
</organism>
<dbReference type="Proteomes" id="UP000298787">
    <property type="component" value="Chromosome 8"/>
</dbReference>
<keyword evidence="3" id="KW-1185">Reference proteome</keyword>